<feature type="signal peptide" evidence="1">
    <location>
        <begin position="1"/>
        <end position="20"/>
    </location>
</feature>
<dbReference type="Gene3D" id="3.30.450.40">
    <property type="match status" value="1"/>
</dbReference>
<organism evidence="2 3">
    <name type="scientific">Blastococcus xanthinilyticus</name>
    <dbReference type="NCBI Taxonomy" id="1564164"/>
    <lineage>
        <taxon>Bacteria</taxon>
        <taxon>Bacillati</taxon>
        <taxon>Actinomycetota</taxon>
        <taxon>Actinomycetes</taxon>
        <taxon>Geodermatophilales</taxon>
        <taxon>Geodermatophilaceae</taxon>
        <taxon>Blastococcus</taxon>
    </lineage>
</organism>
<evidence type="ECO:0000313" key="3">
    <source>
        <dbReference type="Proteomes" id="UP000322499"/>
    </source>
</evidence>
<reference evidence="2 3" key="1">
    <citation type="submission" date="2019-07" db="EMBL/GenBank/DDBJ databases">
        <title>Genomic Encyclopedia of Archaeal and Bacterial Type Strains, Phase II (KMG-II): from individual species to whole genera.</title>
        <authorList>
            <person name="Goeker M."/>
        </authorList>
    </citation>
    <scope>NUCLEOTIDE SEQUENCE [LARGE SCALE GENOMIC DNA]</scope>
    <source>
        <strain evidence="2 3">DSM 46842</strain>
    </source>
</reference>
<dbReference type="AlphaFoldDB" id="A0A5S5CWR8"/>
<evidence type="ECO:0008006" key="4">
    <source>
        <dbReference type="Google" id="ProtNLM"/>
    </source>
</evidence>
<accession>A0A5S5CWR8</accession>
<keyword evidence="3" id="KW-1185">Reference proteome</keyword>
<dbReference type="InterPro" id="IPR029016">
    <property type="entry name" value="GAF-like_dom_sf"/>
</dbReference>
<evidence type="ECO:0000256" key="1">
    <source>
        <dbReference type="SAM" id="SignalP"/>
    </source>
</evidence>
<keyword evidence="1" id="KW-0732">Signal</keyword>
<evidence type="ECO:0000313" key="2">
    <source>
        <dbReference type="EMBL" id="TYP86809.1"/>
    </source>
</evidence>
<gene>
    <name evidence="2" type="ORF">BD833_10894</name>
</gene>
<dbReference type="RefSeq" id="WP_243737645.1">
    <property type="nucleotide sequence ID" value="NZ_VNHW01000008.1"/>
</dbReference>
<name>A0A5S5CWR8_9ACTN</name>
<proteinExistence type="predicted"/>
<dbReference type="EMBL" id="VNHW01000008">
    <property type="protein sequence ID" value="TYP86809.1"/>
    <property type="molecule type" value="Genomic_DNA"/>
</dbReference>
<feature type="chain" id="PRO_5039348858" description="ANTAR domain-containing protein" evidence="1">
    <location>
        <begin position="21"/>
        <end position="246"/>
    </location>
</feature>
<sequence>MPIAERFSAALAAVSAPALAAPELLPVRLSRACARVLAVDGAGLSMSDASGRRVPLGASSAAASTAEQMQFTAGEGPCVASQRTGQPVFAAEEDLRRRWPMFATLFLGGTPYRGVVALPLRSPPSGGGALDLYVTRGDAVAELDVFDAVAVGELISSALAEAAMWSTWSPAEGPDWLHGPAPRQRAAVWEAVGKIGVALDIGSAEALALLRVDAYAAGRSVDEVAADLLAGRRPLEELRADRPPGP</sequence>
<comment type="caution">
    <text evidence="2">The sequence shown here is derived from an EMBL/GenBank/DDBJ whole genome shotgun (WGS) entry which is preliminary data.</text>
</comment>
<protein>
    <recommendedName>
        <fullName evidence="4">ANTAR domain-containing protein</fullName>
    </recommendedName>
</protein>
<dbReference type="SUPFAM" id="SSF55781">
    <property type="entry name" value="GAF domain-like"/>
    <property type="match status" value="1"/>
</dbReference>
<dbReference type="Proteomes" id="UP000322499">
    <property type="component" value="Unassembled WGS sequence"/>
</dbReference>